<evidence type="ECO:0000256" key="4">
    <source>
        <dbReference type="ARBA" id="ARBA00022832"/>
    </source>
</evidence>
<sequence length="397" mass="45485">MNFTGFAGDLPWWAYVVATLCLTHITIAAVTIFLHRNQAHRSVDLAPPVSHFFRLWLWLTTGMNTKEWTAVHRKHHAKVETEDDPHSPQVAGIWRVLFCGAGLYHEEACNDKTIEKYGFGTPDDAAEKFYKRFQNYGIYVMLLADLLVFGWIGVVIWVIQMIWIPFWAAGVINGVGHYLGYRNFQTHDESRNIVPLALFIGGEELHNNHHAYPTSSKLSSKWYEFDLGWGYIRLLEMMKLAKVKRIAPRLHRHAKPACDLDTLQSIITNRFEVMTEFTESVRSTCVEEGRKFFAKSGAPALASGAYRKWLSFRGHRLSKGERESLRKLAEHSAVVGKIREMNKELASLWEDRDASMEQLIERLRSWCRKAEGSGIESLKRFAEELRGFSSLPQPASA</sequence>
<evidence type="ECO:0000256" key="3">
    <source>
        <dbReference type="ARBA" id="ARBA00022692"/>
    </source>
</evidence>
<evidence type="ECO:0000256" key="6">
    <source>
        <dbReference type="ARBA" id="ARBA00023002"/>
    </source>
</evidence>
<feature type="transmembrane region" description="Helical" evidence="10">
    <location>
        <begin position="12"/>
        <end position="34"/>
    </location>
</feature>
<keyword evidence="4" id="KW-0276">Fatty acid metabolism</keyword>
<dbReference type="GO" id="GO:0006631">
    <property type="term" value="P:fatty acid metabolic process"/>
    <property type="evidence" value="ECO:0007669"/>
    <property type="project" value="UniProtKB-KW"/>
</dbReference>
<evidence type="ECO:0000256" key="8">
    <source>
        <dbReference type="ARBA" id="ARBA00023098"/>
    </source>
</evidence>
<dbReference type="GO" id="GO:0016717">
    <property type="term" value="F:oxidoreductase activity, acting on paired donors, with oxidation of a pair of donors resulting in the reduction of molecular oxygen to two molecules of water"/>
    <property type="evidence" value="ECO:0007669"/>
    <property type="project" value="InterPro"/>
</dbReference>
<dbReference type="PANTHER" id="PTHR11351:SF33">
    <property type="entry name" value="DELTA-9 FATTY ACID DESATURASE, DESA"/>
    <property type="match status" value="1"/>
</dbReference>
<keyword evidence="14" id="KW-1185">Reference proteome</keyword>
<keyword evidence="5 10" id="KW-1133">Transmembrane helix</keyword>
<dbReference type="Pfam" id="PF00487">
    <property type="entry name" value="FA_desaturase"/>
    <property type="match status" value="1"/>
</dbReference>
<keyword evidence="7" id="KW-0408">Iron</keyword>
<evidence type="ECO:0000256" key="7">
    <source>
        <dbReference type="ARBA" id="ARBA00023004"/>
    </source>
</evidence>
<feature type="domain" description="Fatty acid desaturase" evidence="11">
    <location>
        <begin position="11"/>
        <end position="214"/>
    </location>
</feature>
<evidence type="ECO:0000259" key="11">
    <source>
        <dbReference type="Pfam" id="PF00487"/>
    </source>
</evidence>
<organism evidence="13 14">
    <name type="scientific">Candidatus Amphirhobacter heronislandensis</name>
    <dbReference type="NCBI Taxonomy" id="1732024"/>
    <lineage>
        <taxon>Bacteria</taxon>
        <taxon>Pseudomonadati</taxon>
        <taxon>Pseudomonadota</taxon>
        <taxon>Gammaproteobacteria</taxon>
        <taxon>Candidatus Tethybacterales</taxon>
        <taxon>Candidatus Tethybacteraceae</taxon>
        <taxon>Candidatus Amphirhobacter</taxon>
    </lineage>
</organism>
<keyword evidence="8" id="KW-0443">Lipid metabolism</keyword>
<feature type="transmembrane region" description="Helical" evidence="10">
    <location>
        <begin position="136"/>
        <end position="158"/>
    </location>
</feature>
<reference evidence="13" key="1">
    <citation type="submission" date="2020-10" db="EMBL/GenBank/DDBJ databases">
        <title>An improved Amphimedon queenslandica hologenome assembly reveals how three proteobacterial symbionts can extend the metabolic phenotypic of their marine sponge host.</title>
        <authorList>
            <person name="Degnan B."/>
            <person name="Degnan S."/>
            <person name="Xiang X."/>
        </authorList>
    </citation>
    <scope>NUCLEOTIDE SEQUENCE</scope>
    <source>
        <strain evidence="13">AqS2</strain>
    </source>
</reference>
<keyword evidence="6" id="KW-0560">Oxidoreductase</keyword>
<name>A0A930XXI7_9GAMM</name>
<dbReference type="InterPro" id="IPR002560">
    <property type="entry name" value="Transposase_DDE"/>
</dbReference>
<feature type="domain" description="Transposase IS204/IS1001/IS1096/IS1165 DDE" evidence="12">
    <location>
        <begin position="265"/>
        <end position="386"/>
    </location>
</feature>
<evidence type="ECO:0000256" key="9">
    <source>
        <dbReference type="ARBA" id="ARBA00023136"/>
    </source>
</evidence>
<accession>A0A930XXI7</accession>
<evidence type="ECO:0000259" key="12">
    <source>
        <dbReference type="Pfam" id="PF01610"/>
    </source>
</evidence>
<dbReference type="AlphaFoldDB" id="A0A930XXI7"/>
<proteinExistence type="inferred from homology"/>
<dbReference type="InterPro" id="IPR005804">
    <property type="entry name" value="FA_desaturase_dom"/>
</dbReference>
<evidence type="ECO:0000256" key="5">
    <source>
        <dbReference type="ARBA" id="ARBA00022989"/>
    </source>
</evidence>
<keyword evidence="9 10" id="KW-0472">Membrane</keyword>
<comment type="similarity">
    <text evidence="2">Belongs to the fatty acid desaturase type 2 family.</text>
</comment>
<dbReference type="PANTHER" id="PTHR11351">
    <property type="entry name" value="ACYL-COA DESATURASE"/>
    <property type="match status" value="1"/>
</dbReference>
<protein>
    <submittedName>
        <fullName evidence="13">Fatty acid desaturase</fullName>
    </submittedName>
</protein>
<evidence type="ECO:0000313" key="13">
    <source>
        <dbReference type="EMBL" id="MBF2734858.1"/>
    </source>
</evidence>
<dbReference type="CDD" id="cd03505">
    <property type="entry name" value="Delta9-FADS-like"/>
    <property type="match status" value="1"/>
</dbReference>
<feature type="transmembrane region" description="Helical" evidence="10">
    <location>
        <begin position="164"/>
        <end position="181"/>
    </location>
</feature>
<evidence type="ECO:0000313" key="14">
    <source>
        <dbReference type="Proteomes" id="UP000604381"/>
    </source>
</evidence>
<evidence type="ECO:0000256" key="10">
    <source>
        <dbReference type="SAM" id="Phobius"/>
    </source>
</evidence>
<dbReference type="GO" id="GO:0016020">
    <property type="term" value="C:membrane"/>
    <property type="evidence" value="ECO:0007669"/>
    <property type="project" value="UniProtKB-SubCell"/>
</dbReference>
<comment type="subcellular location">
    <subcellularLocation>
        <location evidence="1">Membrane</location>
        <topology evidence="1">Multi-pass membrane protein</topology>
    </subcellularLocation>
</comment>
<keyword evidence="3 10" id="KW-0812">Transmembrane</keyword>
<dbReference type="PRINTS" id="PR00075">
    <property type="entry name" value="FACDDSATRASE"/>
</dbReference>
<evidence type="ECO:0000256" key="2">
    <source>
        <dbReference type="ARBA" id="ARBA00008749"/>
    </source>
</evidence>
<dbReference type="EMBL" id="JADHEI010000028">
    <property type="protein sequence ID" value="MBF2734858.1"/>
    <property type="molecule type" value="Genomic_DNA"/>
</dbReference>
<dbReference type="Proteomes" id="UP000604381">
    <property type="component" value="Unassembled WGS sequence"/>
</dbReference>
<dbReference type="Pfam" id="PF01610">
    <property type="entry name" value="DDE_Tnp_ISL3"/>
    <property type="match status" value="1"/>
</dbReference>
<comment type="caution">
    <text evidence="13">The sequence shown here is derived from an EMBL/GenBank/DDBJ whole genome shotgun (WGS) entry which is preliminary data.</text>
</comment>
<evidence type="ECO:0000256" key="1">
    <source>
        <dbReference type="ARBA" id="ARBA00004141"/>
    </source>
</evidence>
<gene>
    <name evidence="13" type="ORF">ISN26_02020</name>
</gene>
<dbReference type="InterPro" id="IPR015876">
    <property type="entry name" value="Acyl-CoA_DS"/>
</dbReference>